<dbReference type="GeneID" id="13540671"/>
<reference evidence="2" key="1">
    <citation type="journal article" date="2011" name="Proc. Natl. Acad. Sci. U.S.A.">
        <title>Obligate biotrophy features unraveled by the genomic analysis of rust fungi.</title>
        <authorList>
            <person name="Duplessis S."/>
            <person name="Cuomo C.A."/>
            <person name="Lin Y.-C."/>
            <person name="Aerts A."/>
            <person name="Tisserant E."/>
            <person name="Veneault-Fourrey C."/>
            <person name="Joly D.L."/>
            <person name="Hacquard S."/>
            <person name="Amselem J."/>
            <person name="Cantarel B.L."/>
            <person name="Chiu R."/>
            <person name="Coutinho P.M."/>
            <person name="Feau N."/>
            <person name="Field M."/>
            <person name="Frey P."/>
            <person name="Gelhaye E."/>
            <person name="Goldberg J."/>
            <person name="Grabherr M.G."/>
            <person name="Kodira C.D."/>
            <person name="Kohler A."/>
            <person name="Kuees U."/>
            <person name="Lindquist E.A."/>
            <person name="Lucas S.M."/>
            <person name="Mago R."/>
            <person name="Mauceli E."/>
            <person name="Morin E."/>
            <person name="Murat C."/>
            <person name="Pangilinan J.L."/>
            <person name="Park R."/>
            <person name="Pearson M."/>
            <person name="Quesneville H."/>
            <person name="Rouhier N."/>
            <person name="Sakthikumar S."/>
            <person name="Salamov A.A."/>
            <person name="Schmutz J."/>
            <person name="Selles B."/>
            <person name="Shapiro H."/>
            <person name="Tanguay P."/>
            <person name="Tuskan G.A."/>
            <person name="Henrissat B."/>
            <person name="Van de Peer Y."/>
            <person name="Rouze P."/>
            <person name="Ellis J.G."/>
            <person name="Dodds P.N."/>
            <person name="Schein J.E."/>
            <person name="Zhong S."/>
            <person name="Hamelin R.C."/>
            <person name="Grigoriev I.V."/>
            <person name="Szabo L.J."/>
            <person name="Martin F."/>
        </authorList>
    </citation>
    <scope>NUCLEOTIDE SEQUENCE [LARGE SCALE GENOMIC DNA]</scope>
    <source>
        <strain evidence="2">CRL 75-36-700-3 / race SCCL</strain>
    </source>
</reference>
<evidence type="ECO:0000313" key="2">
    <source>
        <dbReference type="Proteomes" id="UP000008783"/>
    </source>
</evidence>
<sequence>MSWPVRTVAFNVGLRLTNTAHRRQVQLGRKGWPDKHRREDDELQDAGFHSFSKIRLDKLESNSGGGCD</sequence>
<keyword evidence="2" id="KW-1185">Reference proteome</keyword>
<dbReference type="Proteomes" id="UP000008783">
    <property type="component" value="Unassembled WGS sequence"/>
</dbReference>
<dbReference type="EMBL" id="DS178301">
    <property type="protein sequence ID" value="EHS63927.1"/>
    <property type="molecule type" value="Genomic_DNA"/>
</dbReference>
<proteinExistence type="predicted"/>
<protein>
    <submittedName>
        <fullName evidence="1">Uncharacterized protein</fullName>
    </submittedName>
</protein>
<dbReference type="KEGG" id="pgr:PGTG_21945"/>
<name>H6QSX3_PUCGT</name>
<organism evidence="1 2">
    <name type="scientific">Puccinia graminis f. sp. tritici (strain CRL 75-36-700-3 / race SCCL)</name>
    <name type="common">Black stem rust fungus</name>
    <dbReference type="NCBI Taxonomy" id="418459"/>
    <lineage>
        <taxon>Eukaryota</taxon>
        <taxon>Fungi</taxon>
        <taxon>Dikarya</taxon>
        <taxon>Basidiomycota</taxon>
        <taxon>Pucciniomycotina</taxon>
        <taxon>Pucciniomycetes</taxon>
        <taxon>Pucciniales</taxon>
        <taxon>Pucciniaceae</taxon>
        <taxon>Puccinia</taxon>
    </lineage>
</organism>
<dbReference type="AlphaFoldDB" id="H6QSX3"/>
<dbReference type="InParanoid" id="H6QSX3"/>
<dbReference type="RefSeq" id="XP_003889395.1">
    <property type="nucleotide sequence ID" value="XM_003889346.1"/>
</dbReference>
<gene>
    <name evidence="1" type="ORF">PGTG_21945</name>
</gene>
<dbReference type="VEuPathDB" id="FungiDB:PGTG_21945"/>
<accession>H6QSX3</accession>
<evidence type="ECO:0000313" key="1">
    <source>
        <dbReference type="EMBL" id="EHS63927.1"/>
    </source>
</evidence>
<dbReference type="HOGENOM" id="CLU_2795165_0_0_1"/>